<dbReference type="RefSeq" id="WP_146719779.1">
    <property type="nucleotide sequence ID" value="NZ_BSUI01000011.1"/>
</dbReference>
<dbReference type="EMBL" id="JACHFV010000015">
    <property type="protein sequence ID" value="MBB5296911.1"/>
    <property type="molecule type" value="Genomic_DNA"/>
</dbReference>
<evidence type="ECO:0000313" key="1">
    <source>
        <dbReference type="EMBL" id="MBB5296911.1"/>
    </source>
</evidence>
<organism evidence="1 2">
    <name type="scientific">Deinococcus metallilatus</name>
    <dbReference type="NCBI Taxonomy" id="1211322"/>
    <lineage>
        <taxon>Bacteria</taxon>
        <taxon>Thermotogati</taxon>
        <taxon>Deinococcota</taxon>
        <taxon>Deinococci</taxon>
        <taxon>Deinococcales</taxon>
        <taxon>Deinococcaceae</taxon>
        <taxon>Deinococcus</taxon>
    </lineage>
</organism>
<name>A0ABR6MY91_9DEIO</name>
<reference evidence="1 2" key="1">
    <citation type="submission" date="2020-08" db="EMBL/GenBank/DDBJ databases">
        <title>Genomic Encyclopedia of Type Strains, Phase IV (KMG-IV): sequencing the most valuable type-strain genomes for metagenomic binning, comparative biology and taxonomic classification.</title>
        <authorList>
            <person name="Goeker M."/>
        </authorList>
    </citation>
    <scope>NUCLEOTIDE SEQUENCE [LARGE SCALE GENOMIC DNA]</scope>
    <source>
        <strain evidence="1 2">DSM 105434</strain>
    </source>
</reference>
<keyword evidence="2" id="KW-1185">Reference proteome</keyword>
<sequence>MARASVYGYSGSQAEAFDVATRDFYGRYPGFCPVQGGFLAASDRAVYLTLAARGNEVRGFVYDQRRRPRLTFAYFEGQSARAGRAVAPDPAAVLLKKAP</sequence>
<gene>
    <name evidence="1" type="ORF">HNQ10_003771</name>
</gene>
<dbReference type="Proteomes" id="UP000536909">
    <property type="component" value="Unassembled WGS sequence"/>
</dbReference>
<proteinExistence type="predicted"/>
<comment type="caution">
    <text evidence="1">The sequence shown here is derived from an EMBL/GenBank/DDBJ whole genome shotgun (WGS) entry which is preliminary data.</text>
</comment>
<protein>
    <submittedName>
        <fullName evidence="1">Uncharacterized protein</fullName>
    </submittedName>
</protein>
<evidence type="ECO:0000313" key="2">
    <source>
        <dbReference type="Proteomes" id="UP000536909"/>
    </source>
</evidence>
<accession>A0ABR6MY91</accession>